<dbReference type="OrthoDB" id="3486905at2759"/>
<dbReference type="AlphaFoldDB" id="A0A8A3PJR0"/>
<feature type="compositionally biased region" description="Basic and acidic residues" evidence="1">
    <location>
        <begin position="203"/>
        <end position="216"/>
    </location>
</feature>
<accession>A0A8A3PJR0</accession>
<gene>
    <name evidence="3" type="ORF">DSL72_008497</name>
</gene>
<keyword evidence="2" id="KW-1133">Transmembrane helix</keyword>
<evidence type="ECO:0000256" key="2">
    <source>
        <dbReference type="SAM" id="Phobius"/>
    </source>
</evidence>
<evidence type="ECO:0000256" key="1">
    <source>
        <dbReference type="SAM" id="MobiDB-lite"/>
    </source>
</evidence>
<proteinExistence type="predicted"/>
<keyword evidence="2" id="KW-0812">Transmembrane</keyword>
<feature type="transmembrane region" description="Helical" evidence="2">
    <location>
        <begin position="71"/>
        <end position="90"/>
    </location>
</feature>
<sequence length="222" mass="25159">MGPRTRTRARSTHDSYSYAVDKAKEDERALGFEKATEYEEDDVQGRSIMERQKETPAYHNNMIKSYAKARLLLNIKIFMTAVVIGVLPYASYLCLTYSYLIPRYHGASGLKDSIFTIDGSLLPQWNVKADRHFCDGLPDSTQCHESFRDHNLTAAFIIFCIGLLYSLVGFLLVRKFRHRYIALQVILDGYMSHSNTGLQLEAQRKGSAEENNHAGHADAVSI</sequence>
<feature type="transmembrane region" description="Helical" evidence="2">
    <location>
        <begin position="154"/>
        <end position="173"/>
    </location>
</feature>
<dbReference type="EMBL" id="CP063409">
    <property type="protein sequence ID" value="QSZ35627.1"/>
    <property type="molecule type" value="Genomic_DNA"/>
</dbReference>
<keyword evidence="4" id="KW-1185">Reference proteome</keyword>
<dbReference type="Proteomes" id="UP000672032">
    <property type="component" value="Chromosome 5"/>
</dbReference>
<keyword evidence="2" id="KW-0472">Membrane</keyword>
<feature type="region of interest" description="Disordered" evidence="1">
    <location>
        <begin position="203"/>
        <end position="222"/>
    </location>
</feature>
<evidence type="ECO:0000313" key="3">
    <source>
        <dbReference type="EMBL" id="QSZ35627.1"/>
    </source>
</evidence>
<evidence type="ECO:0000313" key="4">
    <source>
        <dbReference type="Proteomes" id="UP000672032"/>
    </source>
</evidence>
<protein>
    <submittedName>
        <fullName evidence="3">Uncharacterized protein</fullName>
    </submittedName>
</protein>
<organism evidence="3 4">
    <name type="scientific">Monilinia vaccinii-corymbosi</name>
    <dbReference type="NCBI Taxonomy" id="61207"/>
    <lineage>
        <taxon>Eukaryota</taxon>
        <taxon>Fungi</taxon>
        <taxon>Dikarya</taxon>
        <taxon>Ascomycota</taxon>
        <taxon>Pezizomycotina</taxon>
        <taxon>Leotiomycetes</taxon>
        <taxon>Helotiales</taxon>
        <taxon>Sclerotiniaceae</taxon>
        <taxon>Monilinia</taxon>
    </lineage>
</organism>
<name>A0A8A3PJR0_9HELO</name>
<reference evidence="3" key="1">
    <citation type="submission" date="2020-10" db="EMBL/GenBank/DDBJ databases">
        <title>Genome Sequence of Monilinia vaccinii-corymbosi Sheds Light on Mummy Berry Disease Infection of Blueberry and Mating Type.</title>
        <authorList>
            <person name="Yow A.G."/>
            <person name="Zhang Y."/>
            <person name="Bansal K."/>
            <person name="Eacker S.M."/>
            <person name="Sullivan S."/>
            <person name="Liachko I."/>
            <person name="Cubeta M.A."/>
            <person name="Rollins J.A."/>
            <person name="Ashrafi H."/>
        </authorList>
    </citation>
    <scope>NUCLEOTIDE SEQUENCE</scope>
    <source>
        <strain evidence="3">RL-1</strain>
    </source>
</reference>